<feature type="compositionally biased region" description="Acidic residues" evidence="1">
    <location>
        <begin position="51"/>
        <end position="68"/>
    </location>
</feature>
<dbReference type="EMBL" id="JAWWNJ010000036">
    <property type="protein sequence ID" value="KAK7023266.1"/>
    <property type="molecule type" value="Genomic_DNA"/>
</dbReference>
<accession>A0AAW0BE92</accession>
<reference evidence="2 3" key="1">
    <citation type="journal article" date="2024" name="J Genomics">
        <title>Draft genome sequencing and assembly of Favolaschia claudopus CIRM-BRFM 2984 isolated from oak limbs.</title>
        <authorList>
            <person name="Navarro D."/>
            <person name="Drula E."/>
            <person name="Chaduli D."/>
            <person name="Cazenave R."/>
            <person name="Ahrendt S."/>
            <person name="Wang J."/>
            <person name="Lipzen A."/>
            <person name="Daum C."/>
            <person name="Barry K."/>
            <person name="Grigoriev I.V."/>
            <person name="Favel A."/>
            <person name="Rosso M.N."/>
            <person name="Martin F."/>
        </authorList>
    </citation>
    <scope>NUCLEOTIDE SEQUENCE [LARGE SCALE GENOMIC DNA]</scope>
    <source>
        <strain evidence="2 3">CIRM-BRFM 2984</strain>
    </source>
</reference>
<evidence type="ECO:0000313" key="2">
    <source>
        <dbReference type="EMBL" id="KAK7023266.1"/>
    </source>
</evidence>
<name>A0AAW0BE92_9AGAR</name>
<evidence type="ECO:0000313" key="3">
    <source>
        <dbReference type="Proteomes" id="UP001362999"/>
    </source>
</evidence>
<protein>
    <submittedName>
        <fullName evidence="2">Uncharacterized protein</fullName>
    </submittedName>
</protein>
<comment type="caution">
    <text evidence="2">The sequence shown here is derived from an EMBL/GenBank/DDBJ whole genome shotgun (WGS) entry which is preliminary data.</text>
</comment>
<evidence type="ECO:0000256" key="1">
    <source>
        <dbReference type="SAM" id="MobiDB-lite"/>
    </source>
</evidence>
<keyword evidence="3" id="KW-1185">Reference proteome</keyword>
<gene>
    <name evidence="2" type="ORF">R3P38DRAFT_3195291</name>
</gene>
<dbReference type="Proteomes" id="UP001362999">
    <property type="component" value="Unassembled WGS sequence"/>
</dbReference>
<organism evidence="2 3">
    <name type="scientific">Favolaschia claudopus</name>
    <dbReference type="NCBI Taxonomy" id="2862362"/>
    <lineage>
        <taxon>Eukaryota</taxon>
        <taxon>Fungi</taxon>
        <taxon>Dikarya</taxon>
        <taxon>Basidiomycota</taxon>
        <taxon>Agaricomycotina</taxon>
        <taxon>Agaricomycetes</taxon>
        <taxon>Agaricomycetidae</taxon>
        <taxon>Agaricales</taxon>
        <taxon>Marasmiineae</taxon>
        <taxon>Mycenaceae</taxon>
        <taxon>Favolaschia</taxon>
    </lineage>
</organism>
<dbReference type="Gene3D" id="3.60.130.30">
    <property type="match status" value="1"/>
</dbReference>
<sequence>MATSILWNSYSRKTRSGAVFAAWLPSVPTLSSEEVDFAPLLAQAIAAQKEEQEDYESDDEISGVDDEQPQLHPTTSESSCQSPPPNKRARPPDFADQAPSAGKKLSGSHLRRKKKRATEIPESGHTPRASSIQQHVRPALYIPAPFLDAMTLPTTSCAYSARTEGKTERVGRKKRHSLKEMISLGFQLVKWDGITPRPLVDSCGRIFAVLAGQPVLNGYGLAVSRAYNLMKSLGSASQFPAAMRKHRRGLFAAVNVGLTMGKGQPEPTWLDGGDYSALAEQLIQNEDIQRMASFASYAFALWAPRLHDHYVKNNAKLRTHCPDLRRLFPNSVFSCAAFNFARNVWTFKHRDVCNIPYGWCAIQSMGNFDATKGGHLILWDLKMVVEFPAGALILVPSATIAHSNIPVQDGDERVSFTQFTAGGLFRFTDNNGRTDKKFAEEDPEGYEAALEQRANRWVKGLELYSTVDEMFSNDS</sequence>
<feature type="compositionally biased region" description="Polar residues" evidence="1">
    <location>
        <begin position="71"/>
        <end position="81"/>
    </location>
</feature>
<proteinExistence type="predicted"/>
<feature type="region of interest" description="Disordered" evidence="1">
    <location>
        <begin position="48"/>
        <end position="135"/>
    </location>
</feature>
<dbReference type="AlphaFoldDB" id="A0AAW0BE92"/>